<dbReference type="Proteomes" id="UP000314294">
    <property type="component" value="Unassembled WGS sequence"/>
</dbReference>
<dbReference type="AlphaFoldDB" id="A0A4Z2G0K4"/>
<reference evidence="1 2" key="1">
    <citation type="submission" date="2019-03" db="EMBL/GenBank/DDBJ databases">
        <title>First draft genome of Liparis tanakae, snailfish: a comprehensive survey of snailfish specific genes.</title>
        <authorList>
            <person name="Kim W."/>
            <person name="Song I."/>
            <person name="Jeong J.-H."/>
            <person name="Kim D."/>
            <person name="Kim S."/>
            <person name="Ryu S."/>
            <person name="Song J.Y."/>
            <person name="Lee S.K."/>
        </authorList>
    </citation>
    <scope>NUCLEOTIDE SEQUENCE [LARGE SCALE GENOMIC DNA]</scope>
    <source>
        <tissue evidence="1">Muscle</tissue>
    </source>
</reference>
<organism evidence="1 2">
    <name type="scientific">Liparis tanakae</name>
    <name type="common">Tanaka's snailfish</name>
    <dbReference type="NCBI Taxonomy" id="230148"/>
    <lineage>
        <taxon>Eukaryota</taxon>
        <taxon>Metazoa</taxon>
        <taxon>Chordata</taxon>
        <taxon>Craniata</taxon>
        <taxon>Vertebrata</taxon>
        <taxon>Euteleostomi</taxon>
        <taxon>Actinopterygii</taxon>
        <taxon>Neopterygii</taxon>
        <taxon>Teleostei</taxon>
        <taxon>Neoteleostei</taxon>
        <taxon>Acanthomorphata</taxon>
        <taxon>Eupercaria</taxon>
        <taxon>Perciformes</taxon>
        <taxon>Cottioidei</taxon>
        <taxon>Cottales</taxon>
        <taxon>Liparidae</taxon>
        <taxon>Liparis</taxon>
    </lineage>
</organism>
<dbReference type="EMBL" id="SRLO01000758">
    <property type="protein sequence ID" value="TNN47098.1"/>
    <property type="molecule type" value="Genomic_DNA"/>
</dbReference>
<sequence>MKKYLGVFVCEINSDTEASWLRLRALLHVTRAPPTAREGNCYLSASQTRRTPDARRVAVFPPLGRRTML</sequence>
<protein>
    <submittedName>
        <fullName evidence="1">Uncharacterized protein</fullName>
    </submittedName>
</protein>
<comment type="caution">
    <text evidence="1">The sequence shown here is derived from an EMBL/GenBank/DDBJ whole genome shotgun (WGS) entry which is preliminary data.</text>
</comment>
<accession>A0A4Z2G0K4</accession>
<evidence type="ECO:0000313" key="2">
    <source>
        <dbReference type="Proteomes" id="UP000314294"/>
    </source>
</evidence>
<keyword evidence="2" id="KW-1185">Reference proteome</keyword>
<proteinExistence type="predicted"/>
<name>A0A4Z2G0K4_9TELE</name>
<evidence type="ECO:0000313" key="1">
    <source>
        <dbReference type="EMBL" id="TNN47098.1"/>
    </source>
</evidence>
<gene>
    <name evidence="1" type="ORF">EYF80_042710</name>
</gene>